<dbReference type="GO" id="GO:0016757">
    <property type="term" value="F:glycosyltransferase activity"/>
    <property type="evidence" value="ECO:0007669"/>
    <property type="project" value="UniProtKB-KW"/>
</dbReference>
<dbReference type="EMBL" id="CP150845">
    <property type="protein sequence ID" value="WYZ17788.1"/>
    <property type="molecule type" value="Genomic_DNA"/>
</dbReference>
<reference evidence="3 4" key="1">
    <citation type="submission" date="2024-03" db="EMBL/GenBank/DDBJ databases">
        <title>Flavobacterium soyae.</title>
        <authorList>
            <person name="Zheng W."/>
        </authorList>
    </citation>
    <scope>NUCLEOTIDE SEQUENCE [LARGE SCALE GENOMIC DNA]</scope>
    <source>
        <strain evidence="3 4">55</strain>
    </source>
</reference>
<dbReference type="InterPro" id="IPR028098">
    <property type="entry name" value="Glyco_trans_4-like_N"/>
</dbReference>
<dbReference type="PANTHER" id="PTHR12526">
    <property type="entry name" value="GLYCOSYLTRANSFERASE"/>
    <property type="match status" value="1"/>
</dbReference>
<dbReference type="Proteomes" id="UP001623852">
    <property type="component" value="Chromosome"/>
</dbReference>
<dbReference type="RefSeq" id="WP_406842947.1">
    <property type="nucleotide sequence ID" value="NZ_CP150845.1"/>
</dbReference>
<evidence type="ECO:0000313" key="4">
    <source>
        <dbReference type="Proteomes" id="UP001623852"/>
    </source>
</evidence>
<keyword evidence="3" id="KW-0808">Transferase</keyword>
<evidence type="ECO:0000259" key="1">
    <source>
        <dbReference type="Pfam" id="PF00534"/>
    </source>
</evidence>
<dbReference type="InterPro" id="IPR001296">
    <property type="entry name" value="Glyco_trans_1"/>
</dbReference>
<dbReference type="CDD" id="cd03811">
    <property type="entry name" value="GT4_GT28_WabH-like"/>
    <property type="match status" value="1"/>
</dbReference>
<evidence type="ECO:0000259" key="2">
    <source>
        <dbReference type="Pfam" id="PF13439"/>
    </source>
</evidence>
<accession>A0ABZ2U9H7</accession>
<proteinExistence type="predicted"/>
<keyword evidence="3" id="KW-0328">Glycosyltransferase</keyword>
<gene>
    <name evidence="3" type="ORF">AABD74_11530</name>
</gene>
<dbReference type="PANTHER" id="PTHR12526:SF630">
    <property type="entry name" value="GLYCOSYLTRANSFERASE"/>
    <property type="match status" value="1"/>
</dbReference>
<protein>
    <submittedName>
        <fullName evidence="3">Glycosyltransferase</fullName>
        <ecNumber evidence="3">2.4.-.-</ecNumber>
    </submittedName>
</protein>
<feature type="domain" description="Glycosyl transferase family 1" evidence="1">
    <location>
        <begin position="179"/>
        <end position="344"/>
    </location>
</feature>
<organism evidence="3 4">
    <name type="scientific">Flavobacterium soyae</name>
    <dbReference type="NCBI Taxonomy" id="2903098"/>
    <lineage>
        <taxon>Bacteria</taxon>
        <taxon>Pseudomonadati</taxon>
        <taxon>Bacteroidota</taxon>
        <taxon>Flavobacteriia</taxon>
        <taxon>Flavobacteriales</taxon>
        <taxon>Flavobacteriaceae</taxon>
        <taxon>Flavobacterium</taxon>
    </lineage>
</organism>
<dbReference type="EC" id="2.4.-.-" evidence="3"/>
<dbReference type="Pfam" id="PF00534">
    <property type="entry name" value="Glycos_transf_1"/>
    <property type="match status" value="1"/>
</dbReference>
<feature type="domain" description="Glycosyltransferase subfamily 4-like N-terminal" evidence="2">
    <location>
        <begin position="20"/>
        <end position="176"/>
    </location>
</feature>
<name>A0ABZ2U9H7_9FLAO</name>
<dbReference type="SUPFAM" id="SSF53756">
    <property type="entry name" value="UDP-Glycosyltransferase/glycogen phosphorylase"/>
    <property type="match status" value="1"/>
</dbReference>
<sequence>MISSHKKKKIALIGYRLSGGGSDKVMANLSVFFEKHGFDVDIIIVLDEVNFPYSGKLVNLGLLKNKSNGLYNKVKRLKVLRAYLNQNQFDFIIDFRFRTKILQELILARFIYNTKTIFTVHSFLIDHYMPKKPWLTRLMYNHCYTNVAITDEMKMLIESTHKLQNVITIHNPVNLEEIKEKQDEKIELEFDFIIAIGQYENEIKQFDKLILSYSRSNLPQKQIHLIIIGNGDETKLKKAILENNVSQFVHLLGYQNNPFKYVQKAKFLVLCSKNEGFPNVILEALACETPVVSFDCDFGPRDMITSFENGILVENQNWDKLTEAMNLFTVNESLYQHCKKNALKSIESFLLEKIGQQWLNLLEEHS</sequence>
<evidence type="ECO:0000313" key="3">
    <source>
        <dbReference type="EMBL" id="WYZ17788.1"/>
    </source>
</evidence>
<dbReference type="Pfam" id="PF13439">
    <property type="entry name" value="Glyco_transf_4"/>
    <property type="match status" value="1"/>
</dbReference>
<keyword evidence="4" id="KW-1185">Reference proteome</keyword>
<dbReference type="Gene3D" id="3.40.50.2000">
    <property type="entry name" value="Glycogen Phosphorylase B"/>
    <property type="match status" value="2"/>
</dbReference>